<keyword evidence="1" id="KW-0858">Xylan degradation</keyword>
<keyword evidence="3" id="KW-0378">Hydrolase</keyword>
<dbReference type="GO" id="GO:0016787">
    <property type="term" value="F:hydrolase activity"/>
    <property type="evidence" value="ECO:0007669"/>
    <property type="project" value="UniProtKB-KW"/>
</dbReference>
<protein>
    <submittedName>
        <fullName evidence="3">Glycoside hydrolase family protein</fullName>
    </submittedName>
</protein>
<evidence type="ECO:0000313" key="4">
    <source>
        <dbReference type="Proteomes" id="UP000475117"/>
    </source>
</evidence>
<proteinExistence type="predicted"/>
<keyword evidence="4" id="KW-1185">Reference proteome</keyword>
<dbReference type="EMBL" id="CP066776">
    <property type="protein sequence ID" value="QQL45503.1"/>
    <property type="molecule type" value="Genomic_DNA"/>
</dbReference>
<keyword evidence="1" id="KW-0624">Polysaccharide degradation</keyword>
<evidence type="ECO:0000313" key="3">
    <source>
        <dbReference type="EMBL" id="QQL45503.1"/>
    </source>
</evidence>
<dbReference type="CDD" id="cd08994">
    <property type="entry name" value="GH43_62_32_68_117_130-like"/>
    <property type="match status" value="1"/>
</dbReference>
<dbReference type="Proteomes" id="UP000475117">
    <property type="component" value="Chromosome"/>
</dbReference>
<dbReference type="RefSeq" id="WP_164363055.1">
    <property type="nucleotide sequence ID" value="NZ_CP066776.1"/>
</dbReference>
<accession>A0A6B3LAK9</accession>
<evidence type="ECO:0000256" key="1">
    <source>
        <dbReference type="ARBA" id="ARBA00022651"/>
    </source>
</evidence>
<dbReference type="Gene3D" id="2.115.10.20">
    <property type="entry name" value="Glycosyl hydrolase domain, family 43"/>
    <property type="match status" value="1"/>
</dbReference>
<dbReference type="SUPFAM" id="SSF75005">
    <property type="entry name" value="Arabinanase/levansucrase/invertase"/>
    <property type="match status" value="2"/>
</dbReference>
<dbReference type="PANTHER" id="PTHR43772:SF2">
    <property type="entry name" value="PUTATIVE (AFU_ORTHOLOGUE AFUA_2G04480)-RELATED"/>
    <property type="match status" value="1"/>
</dbReference>
<keyword evidence="2" id="KW-0119">Carbohydrate metabolism</keyword>
<organism evidence="3 4">
    <name type="scientific">Sulfuriroseicoccus oceanibius</name>
    <dbReference type="NCBI Taxonomy" id="2707525"/>
    <lineage>
        <taxon>Bacteria</taxon>
        <taxon>Pseudomonadati</taxon>
        <taxon>Verrucomicrobiota</taxon>
        <taxon>Verrucomicrobiia</taxon>
        <taxon>Verrucomicrobiales</taxon>
        <taxon>Verrucomicrobiaceae</taxon>
        <taxon>Sulfuriroseicoccus</taxon>
    </lineage>
</organism>
<dbReference type="PANTHER" id="PTHR43772">
    <property type="entry name" value="ENDO-1,4-BETA-XYLANASE"/>
    <property type="match status" value="1"/>
</dbReference>
<dbReference type="InterPro" id="IPR023296">
    <property type="entry name" value="Glyco_hydro_beta-prop_sf"/>
</dbReference>
<reference evidence="3 4" key="1">
    <citation type="submission" date="2020-12" db="EMBL/GenBank/DDBJ databases">
        <title>Sulforoseuscoccus oceanibium gen. nov., sp. nov., a representative of the phylum Verrucomicrobia with special cytoplasmic membrane, and proposal of Sulforoseuscoccusaceae fam. nov.</title>
        <authorList>
            <person name="Xi F."/>
        </authorList>
    </citation>
    <scope>NUCLEOTIDE SEQUENCE [LARGE SCALE GENOMIC DNA]</scope>
    <source>
        <strain evidence="3 4">T37</strain>
    </source>
</reference>
<dbReference type="GO" id="GO:0045493">
    <property type="term" value="P:xylan catabolic process"/>
    <property type="evidence" value="ECO:0007669"/>
    <property type="project" value="UniProtKB-KW"/>
</dbReference>
<sequence>MKRLILWCALALAWGAPSWQALAAESPSAQLQPITEANHFRDPDWYQWGGSILRGEDGGYWLFYSRWPKSHGFYAWLTDSEVAVARSDSPAGPWKYQYTALKGRGGAHWDAVTAHNPKIKHFDGRYYLYYISTVGDYSDDERKKIAKTGYSHPAWSKLRNAQRTGVAVADSPAGPWKRADSPIFEPTPPLHTIVVNPAIVQRKQGDYLLMVKGDREPRRGSPRIQAVAISDSPVGPFAVQPEPAIRDFDTEDASLWYDSKLDEYRAIYHAHSHYGVITSKDGVTWKGSKHAVYHPKRFRWEDGSVFTAHRIERPFIHLGEDGEPAVFLTSYFKAGHSAILTIPFAVEEN</sequence>
<dbReference type="AlphaFoldDB" id="A0A6B3LAK9"/>
<dbReference type="InterPro" id="IPR052176">
    <property type="entry name" value="Glycosyl_Hydrlase_43_Enz"/>
</dbReference>
<dbReference type="KEGG" id="soa:G3M56_002625"/>
<evidence type="ECO:0000256" key="2">
    <source>
        <dbReference type="ARBA" id="ARBA00023277"/>
    </source>
</evidence>
<name>A0A6B3LAK9_9BACT</name>
<gene>
    <name evidence="3" type="ORF">G3M56_002625</name>
</gene>